<keyword evidence="4 8" id="KW-0479">Metal-binding</keyword>
<evidence type="ECO:0000256" key="1">
    <source>
        <dbReference type="ARBA" id="ARBA00001947"/>
    </source>
</evidence>
<keyword evidence="11" id="KW-1185">Reference proteome</keyword>
<dbReference type="InterPro" id="IPR013149">
    <property type="entry name" value="ADH-like_C"/>
</dbReference>
<dbReference type="AlphaFoldDB" id="A0A9D5C5S0"/>
<organism evidence="10 11">
    <name type="scientific">Dioscorea zingiberensis</name>
    <dbReference type="NCBI Taxonomy" id="325984"/>
    <lineage>
        <taxon>Eukaryota</taxon>
        <taxon>Viridiplantae</taxon>
        <taxon>Streptophyta</taxon>
        <taxon>Embryophyta</taxon>
        <taxon>Tracheophyta</taxon>
        <taxon>Spermatophyta</taxon>
        <taxon>Magnoliopsida</taxon>
        <taxon>Liliopsida</taxon>
        <taxon>Dioscoreales</taxon>
        <taxon>Dioscoreaceae</taxon>
        <taxon>Dioscorea</taxon>
    </lineage>
</organism>
<evidence type="ECO:0000256" key="6">
    <source>
        <dbReference type="ARBA" id="ARBA00023002"/>
    </source>
</evidence>
<evidence type="ECO:0000256" key="7">
    <source>
        <dbReference type="ARBA" id="ARBA00023027"/>
    </source>
</evidence>
<dbReference type="Proteomes" id="UP001085076">
    <property type="component" value="Miscellaneous, Linkage group lg07"/>
</dbReference>
<evidence type="ECO:0000256" key="3">
    <source>
        <dbReference type="ARBA" id="ARBA00011738"/>
    </source>
</evidence>
<reference evidence="10" key="2">
    <citation type="journal article" date="2022" name="Hortic Res">
        <title>The genome of Dioscorea zingiberensis sheds light on the biosynthesis, origin and evolution of the medicinally important diosgenin saponins.</title>
        <authorList>
            <person name="Li Y."/>
            <person name="Tan C."/>
            <person name="Li Z."/>
            <person name="Guo J."/>
            <person name="Li S."/>
            <person name="Chen X."/>
            <person name="Wang C."/>
            <person name="Dai X."/>
            <person name="Yang H."/>
            <person name="Song W."/>
            <person name="Hou L."/>
            <person name="Xu J."/>
            <person name="Tong Z."/>
            <person name="Xu A."/>
            <person name="Yuan X."/>
            <person name="Wang W."/>
            <person name="Yang Q."/>
            <person name="Chen L."/>
            <person name="Sun Z."/>
            <person name="Wang K."/>
            <person name="Pan B."/>
            <person name="Chen J."/>
            <person name="Bao Y."/>
            <person name="Liu F."/>
            <person name="Qi X."/>
            <person name="Gang D.R."/>
            <person name="Wen J."/>
            <person name="Li J."/>
        </authorList>
    </citation>
    <scope>NUCLEOTIDE SEQUENCE</scope>
    <source>
        <strain evidence="10">Dzin_1.0</strain>
    </source>
</reference>
<dbReference type="Gene3D" id="1.10.510.10">
    <property type="entry name" value="Transferase(Phosphotransferase) domain 1"/>
    <property type="match status" value="1"/>
</dbReference>
<dbReference type="SUPFAM" id="SSF56112">
    <property type="entry name" value="Protein kinase-like (PK-like)"/>
    <property type="match status" value="1"/>
</dbReference>
<dbReference type="SMART" id="SM00829">
    <property type="entry name" value="PKS_ER"/>
    <property type="match status" value="1"/>
</dbReference>
<dbReference type="FunFam" id="3.40.50.720:FF:000068">
    <property type="entry name" value="Sorbitol dehydrogenase"/>
    <property type="match status" value="2"/>
</dbReference>
<dbReference type="Pfam" id="PF08240">
    <property type="entry name" value="ADH_N"/>
    <property type="match status" value="2"/>
</dbReference>
<dbReference type="InterPro" id="IPR020843">
    <property type="entry name" value="ER"/>
</dbReference>
<dbReference type="PROSITE" id="PS00059">
    <property type="entry name" value="ADH_ZINC"/>
    <property type="match status" value="2"/>
</dbReference>
<dbReference type="InterPro" id="IPR002328">
    <property type="entry name" value="ADH_Zn_CS"/>
</dbReference>
<dbReference type="GO" id="GO:0016616">
    <property type="term" value="F:oxidoreductase activity, acting on the CH-OH group of donors, NAD or NADP as acceptor"/>
    <property type="evidence" value="ECO:0007669"/>
    <property type="project" value="InterPro"/>
</dbReference>
<dbReference type="EMBL" id="JAGGNH010000007">
    <property type="protein sequence ID" value="KAJ0967072.1"/>
    <property type="molecule type" value="Genomic_DNA"/>
</dbReference>
<dbReference type="PANTHER" id="PTHR43161:SF9">
    <property type="entry name" value="SORBITOL DEHYDROGENASE"/>
    <property type="match status" value="1"/>
</dbReference>
<dbReference type="GO" id="GO:0008270">
    <property type="term" value="F:zinc ion binding"/>
    <property type="evidence" value="ECO:0007669"/>
    <property type="project" value="InterPro"/>
</dbReference>
<evidence type="ECO:0000256" key="5">
    <source>
        <dbReference type="ARBA" id="ARBA00022833"/>
    </source>
</evidence>
<dbReference type="SUPFAM" id="SSF50129">
    <property type="entry name" value="GroES-like"/>
    <property type="match status" value="2"/>
</dbReference>
<keyword evidence="6" id="KW-0560">Oxidoreductase</keyword>
<comment type="cofactor">
    <cofactor evidence="1 8">
        <name>Zn(2+)</name>
        <dbReference type="ChEBI" id="CHEBI:29105"/>
    </cofactor>
</comment>
<gene>
    <name evidence="10" type="ORF">J5N97_023989</name>
</gene>
<dbReference type="OrthoDB" id="256333at2759"/>
<dbReference type="InterPro" id="IPR011009">
    <property type="entry name" value="Kinase-like_dom_sf"/>
</dbReference>
<dbReference type="Pfam" id="PF00107">
    <property type="entry name" value="ADH_zinc_N"/>
    <property type="match status" value="2"/>
</dbReference>
<dbReference type="PANTHER" id="PTHR43161">
    <property type="entry name" value="SORBITOL DEHYDROGENASE"/>
    <property type="match status" value="1"/>
</dbReference>
<comment type="similarity">
    <text evidence="2 8">Belongs to the zinc-containing alcohol dehydrogenase family.</text>
</comment>
<protein>
    <recommendedName>
        <fullName evidence="9">Protein kinase domain-containing protein</fullName>
    </recommendedName>
</protein>
<reference evidence="10" key="1">
    <citation type="submission" date="2021-03" db="EMBL/GenBank/DDBJ databases">
        <authorList>
            <person name="Li Z."/>
            <person name="Yang C."/>
        </authorList>
    </citation>
    <scope>NUCLEOTIDE SEQUENCE</scope>
    <source>
        <strain evidence="10">Dzin_1.0</strain>
        <tissue evidence="10">Leaf</tissue>
    </source>
</reference>
<sequence length="1085" mass="116863">MGRGGEGGVGDGEENMAAWLVAINTLKIMPFKLPPLGPHEVRIQMKAVGICGSDVHYLKTMSCAGFVVKEPMVIGHECAGVVAEVGSEVKSLVIGDRVALEPGISCLHCNYCKGGRYNLCPDMKFFATPPVHGSLANQVVHPADLCFKLPDNVSLEEGAMCEPLSVGIHACRRANVGPETNVLIMGAGPIGLVTLLAAHAFGARRIVIVDVDDHRLSVAKTLGADAVVKVSPNIQDVDEDVVQIQKAMDADIDVSFDCAGFSKTMSTALNATRAGGKVCLVGMGHNEMTVPLTPAAAREVDIVGIFRYKDTWPLCIEFLRTGKIDVKPLITHRYGFSQQEMGRGGEGGVGGDGEENMAAWLVAINTLKILPFKLPSLGPHEVRIQMKAVGICGSDVHFLKRMSCAGFVVKEPMVIGHECAGVVAEVGSEVKSLVIGDRVALEPGISCLHCNYCKGGRYNLCPDMKFFATPPVHGSLANQVVHPADLCFKLPDNVNLEEGAMCEPLSVGIHACRRANVGPETNVLIMGAGPIGLVTMLAAHAFGARRIVIVDVDDHRLSVAKSLGADAVVNVSPNIQDVDEDVVQIQKAMDADIDVSFDCAGLSKTMSTALNATRAGGKVCLVGMGHNEMTVPLTPAAAREVDIVGIFRYKDTWPLCIEFLRTGKIDVKPLITHRYGFSQQEVEEAFEVSARGALESWKWDSTPLHHRNSVKTLTPIRLSLRLWFLLSSGLVLRWSSSSSPCLFQGELADFGLATYIKPGQSLHGTVGSPFYIAPEVLAGGYNQAADVWSAGVILYILLSGMPPFRGKTKSRIFDSVRSAELRFPSDPWDHVSESAKDLIARMLCRDPSRRLTAEEVLDHPWIKNAVQQAQSPNRQSIEFLSGQEDSGGCCLSTPITSKARDFSFGLENPIPCETHLDQSSPAFTCRSSFSSFLVETTPSPSTGFSFDCSCDCISPQFSSSIPLVSSFSFLSPTSSSEQQPEPVVQTDMVAANTTQIDSNCEKLFMPLDTSACSVHVIRESDNKRAEFRRGLGVTSRAIGIHSRRNRTIGLGELDQLDLMVSESVIRWASCTHLPSAASLRSSLVC</sequence>
<dbReference type="Gene3D" id="3.40.50.720">
    <property type="entry name" value="NAD(P)-binding Rossmann-like Domain"/>
    <property type="match status" value="2"/>
</dbReference>
<comment type="subunit">
    <text evidence="3">Homodimer.</text>
</comment>
<dbReference type="InterPro" id="IPR011032">
    <property type="entry name" value="GroES-like_sf"/>
</dbReference>
<name>A0A9D5C5S0_9LILI</name>
<evidence type="ECO:0000256" key="8">
    <source>
        <dbReference type="RuleBase" id="RU361277"/>
    </source>
</evidence>
<dbReference type="InterPro" id="IPR013154">
    <property type="entry name" value="ADH-like_N"/>
</dbReference>
<keyword evidence="7" id="KW-0520">NAD</keyword>
<dbReference type="GO" id="GO:0004672">
    <property type="term" value="F:protein kinase activity"/>
    <property type="evidence" value="ECO:0007669"/>
    <property type="project" value="InterPro"/>
</dbReference>
<dbReference type="InterPro" id="IPR036291">
    <property type="entry name" value="NAD(P)-bd_dom_sf"/>
</dbReference>
<dbReference type="GO" id="GO:0005524">
    <property type="term" value="F:ATP binding"/>
    <property type="evidence" value="ECO:0007669"/>
    <property type="project" value="InterPro"/>
</dbReference>
<evidence type="ECO:0000313" key="10">
    <source>
        <dbReference type="EMBL" id="KAJ0967072.1"/>
    </source>
</evidence>
<comment type="caution">
    <text evidence="10">The sequence shown here is derived from an EMBL/GenBank/DDBJ whole genome shotgun (WGS) entry which is preliminary data.</text>
</comment>
<dbReference type="SMART" id="SM00220">
    <property type="entry name" value="S_TKc"/>
    <property type="match status" value="1"/>
</dbReference>
<dbReference type="InterPro" id="IPR045306">
    <property type="entry name" value="SDH-like"/>
</dbReference>
<evidence type="ECO:0000259" key="9">
    <source>
        <dbReference type="PROSITE" id="PS50011"/>
    </source>
</evidence>
<accession>A0A9D5C5S0</accession>
<evidence type="ECO:0000256" key="2">
    <source>
        <dbReference type="ARBA" id="ARBA00008072"/>
    </source>
</evidence>
<dbReference type="SUPFAM" id="SSF51735">
    <property type="entry name" value="NAD(P)-binding Rossmann-fold domains"/>
    <property type="match status" value="2"/>
</dbReference>
<dbReference type="CDD" id="cd05285">
    <property type="entry name" value="sorbitol_DH"/>
    <property type="match status" value="2"/>
</dbReference>
<dbReference type="Pfam" id="PF00069">
    <property type="entry name" value="Pkinase"/>
    <property type="match status" value="1"/>
</dbReference>
<dbReference type="Gene3D" id="3.90.180.10">
    <property type="entry name" value="Medium-chain alcohol dehydrogenases, catalytic domain"/>
    <property type="match status" value="2"/>
</dbReference>
<evidence type="ECO:0000256" key="4">
    <source>
        <dbReference type="ARBA" id="ARBA00022723"/>
    </source>
</evidence>
<keyword evidence="5 8" id="KW-0862">Zinc</keyword>
<dbReference type="PROSITE" id="PS50011">
    <property type="entry name" value="PROTEIN_KINASE_DOM"/>
    <property type="match status" value="1"/>
</dbReference>
<feature type="domain" description="Protein kinase" evidence="9">
    <location>
        <begin position="520"/>
        <end position="862"/>
    </location>
</feature>
<dbReference type="InterPro" id="IPR000719">
    <property type="entry name" value="Prot_kinase_dom"/>
</dbReference>
<proteinExistence type="inferred from homology"/>
<evidence type="ECO:0000313" key="11">
    <source>
        <dbReference type="Proteomes" id="UP001085076"/>
    </source>
</evidence>